<gene>
    <name evidence="1" type="ORF">L596_000681</name>
</gene>
<sequence length="163" mass="18941">MRKLVQQRRLRNDALDAQHSSLRKRSVNPSHVNSLFHMTPHIILKPTPRELDRFIEIASSGILSKISMKCFKNSSEETFSSIIGEPRSYPFLYRTILEYQPRTQNGVFSSHFELQRLGRCPSVLHEGETLQGSQRIRVQPKEQFRRGSLRNGAIQVDATDHRW</sequence>
<dbReference type="EMBL" id="AZBU02000001">
    <property type="protein sequence ID" value="TMS32887.1"/>
    <property type="molecule type" value="Genomic_DNA"/>
</dbReference>
<comment type="caution">
    <text evidence="1">The sequence shown here is derived from an EMBL/GenBank/DDBJ whole genome shotgun (WGS) entry which is preliminary data.</text>
</comment>
<accession>A0A4U8UL94</accession>
<dbReference type="AlphaFoldDB" id="A0A4U8UL94"/>
<protein>
    <submittedName>
        <fullName evidence="1">Uncharacterized protein</fullName>
    </submittedName>
</protein>
<evidence type="ECO:0000313" key="2">
    <source>
        <dbReference type="Proteomes" id="UP000298663"/>
    </source>
</evidence>
<name>A0A4U8UL94_STECR</name>
<dbReference type="Proteomes" id="UP000298663">
    <property type="component" value="Chromosome X"/>
</dbReference>
<organism evidence="1 2">
    <name type="scientific">Steinernema carpocapsae</name>
    <name type="common">Entomopathogenic nematode</name>
    <dbReference type="NCBI Taxonomy" id="34508"/>
    <lineage>
        <taxon>Eukaryota</taxon>
        <taxon>Metazoa</taxon>
        <taxon>Ecdysozoa</taxon>
        <taxon>Nematoda</taxon>
        <taxon>Chromadorea</taxon>
        <taxon>Rhabditida</taxon>
        <taxon>Tylenchina</taxon>
        <taxon>Panagrolaimomorpha</taxon>
        <taxon>Strongyloidoidea</taxon>
        <taxon>Steinernematidae</taxon>
        <taxon>Steinernema</taxon>
    </lineage>
</organism>
<keyword evidence="2" id="KW-1185">Reference proteome</keyword>
<proteinExistence type="predicted"/>
<reference evidence="1 2" key="1">
    <citation type="journal article" date="2015" name="Genome Biol.">
        <title>Comparative genomics of Steinernema reveals deeply conserved gene regulatory networks.</title>
        <authorList>
            <person name="Dillman A.R."/>
            <person name="Macchietto M."/>
            <person name="Porter C.F."/>
            <person name="Rogers A."/>
            <person name="Williams B."/>
            <person name="Antoshechkin I."/>
            <person name="Lee M.M."/>
            <person name="Goodwin Z."/>
            <person name="Lu X."/>
            <person name="Lewis E.E."/>
            <person name="Goodrich-Blair H."/>
            <person name="Stock S.P."/>
            <person name="Adams B.J."/>
            <person name="Sternberg P.W."/>
            <person name="Mortazavi A."/>
        </authorList>
    </citation>
    <scope>NUCLEOTIDE SEQUENCE [LARGE SCALE GENOMIC DNA]</scope>
    <source>
        <strain evidence="1 2">ALL</strain>
    </source>
</reference>
<reference evidence="1 2" key="2">
    <citation type="journal article" date="2019" name="G3 (Bethesda)">
        <title>Hybrid Assembly of the Genome of the Entomopathogenic Nematode Steinernema carpocapsae Identifies the X-Chromosome.</title>
        <authorList>
            <person name="Serra L."/>
            <person name="Macchietto M."/>
            <person name="Macias-Munoz A."/>
            <person name="McGill C.J."/>
            <person name="Rodriguez I.M."/>
            <person name="Rodriguez B."/>
            <person name="Murad R."/>
            <person name="Mortazavi A."/>
        </authorList>
    </citation>
    <scope>NUCLEOTIDE SEQUENCE [LARGE SCALE GENOMIC DNA]</scope>
    <source>
        <strain evidence="1 2">ALL</strain>
    </source>
</reference>
<dbReference type="EMBL" id="CM016762">
    <property type="protein sequence ID" value="TMS32887.1"/>
    <property type="molecule type" value="Genomic_DNA"/>
</dbReference>
<evidence type="ECO:0000313" key="1">
    <source>
        <dbReference type="EMBL" id="TMS32887.1"/>
    </source>
</evidence>